<organism evidence="1 2">
    <name type="scientific">Desulfonatronospira thiodismutans ASO3-1</name>
    <dbReference type="NCBI Taxonomy" id="555779"/>
    <lineage>
        <taxon>Bacteria</taxon>
        <taxon>Pseudomonadati</taxon>
        <taxon>Thermodesulfobacteriota</taxon>
        <taxon>Desulfovibrionia</taxon>
        <taxon>Desulfovibrionales</taxon>
        <taxon>Desulfonatronovibrionaceae</taxon>
        <taxon>Desulfonatronospira</taxon>
    </lineage>
</organism>
<gene>
    <name evidence="1" type="ORF">Dthio_PD3501</name>
</gene>
<comment type="caution">
    <text evidence="1">The sequence shown here is derived from an EMBL/GenBank/DDBJ whole genome shotgun (WGS) entry which is preliminary data.</text>
</comment>
<accession>D6SMZ6</accession>
<keyword evidence="2" id="KW-1185">Reference proteome</keyword>
<evidence type="ECO:0000313" key="2">
    <source>
        <dbReference type="Proteomes" id="UP000005496"/>
    </source>
</evidence>
<dbReference type="AlphaFoldDB" id="D6SMZ6"/>
<sequence>MEPGRRDFKAAVVVFGERSQALAQYIEEKTQGLLKRFSHLNPDSEWLQGEGTPVIAVLGGDSNRIGLNSLFGYECVFLAGALDAEYVEKCRDYLQRQDFEKGPFVFLLPVSEPDPDNIYKKETLIKKENGDCLDLQLAADFVHDFCAFLMFPNEISADAREYYGLMEGKSIKLSYSRIYPEDPGAKLRLQPGVKDLFFVLYVDSQQQVLATASEILQTFESKGIENIWFSDVCMSSVNKIMCLYC</sequence>
<evidence type="ECO:0000313" key="1">
    <source>
        <dbReference type="EMBL" id="EFI36057.1"/>
    </source>
</evidence>
<proteinExistence type="predicted"/>
<protein>
    <submittedName>
        <fullName evidence="1">Uncharacterized protein</fullName>
    </submittedName>
</protein>
<reference evidence="1" key="1">
    <citation type="submission" date="2010-05" db="EMBL/GenBank/DDBJ databases">
        <title>The draft genome of Desulfonatronospira thiodismutans ASO3-1.</title>
        <authorList>
            <consortium name="US DOE Joint Genome Institute (JGI-PGF)"/>
            <person name="Lucas S."/>
            <person name="Copeland A."/>
            <person name="Lapidus A."/>
            <person name="Cheng J.-F."/>
            <person name="Bruce D."/>
            <person name="Goodwin L."/>
            <person name="Pitluck S."/>
            <person name="Chertkov O."/>
            <person name="Brettin T."/>
            <person name="Detter J.C."/>
            <person name="Han C."/>
            <person name="Land M.L."/>
            <person name="Hauser L."/>
            <person name="Kyrpides N."/>
            <person name="Mikhailova N."/>
            <person name="Muyzer G."/>
            <person name="Woyke T."/>
        </authorList>
    </citation>
    <scope>NUCLEOTIDE SEQUENCE [LARGE SCALE GENOMIC DNA]</scope>
    <source>
        <strain evidence="1">ASO3-1</strain>
    </source>
</reference>
<dbReference type="EMBL" id="ACJN02000001">
    <property type="protein sequence ID" value="EFI36057.1"/>
    <property type="molecule type" value="Genomic_DNA"/>
</dbReference>
<dbReference type="Proteomes" id="UP000005496">
    <property type="component" value="Unassembled WGS sequence"/>
</dbReference>
<name>D6SMZ6_9BACT</name>